<feature type="compositionally biased region" description="Basic and acidic residues" evidence="19">
    <location>
        <begin position="1271"/>
        <end position="1284"/>
    </location>
</feature>
<dbReference type="GO" id="GO:0032922">
    <property type="term" value="P:circadian regulation of gene expression"/>
    <property type="evidence" value="ECO:0007669"/>
    <property type="project" value="TreeGrafter"/>
</dbReference>
<feature type="region of interest" description="Disordered" evidence="19">
    <location>
        <begin position="294"/>
        <end position="349"/>
    </location>
</feature>
<feature type="region of interest" description="Disordered" evidence="19">
    <location>
        <begin position="176"/>
        <end position="195"/>
    </location>
</feature>
<dbReference type="GO" id="GO:0001222">
    <property type="term" value="F:transcription corepressor binding"/>
    <property type="evidence" value="ECO:0007669"/>
    <property type="project" value="TreeGrafter"/>
</dbReference>
<evidence type="ECO:0000256" key="5">
    <source>
        <dbReference type="ARBA" id="ARBA00022692"/>
    </source>
</evidence>
<feature type="compositionally biased region" description="Pro residues" evidence="19">
    <location>
        <begin position="1242"/>
        <end position="1253"/>
    </location>
</feature>
<dbReference type="Gene3D" id="3.30.450.20">
    <property type="entry name" value="PAS domain"/>
    <property type="match status" value="2"/>
</dbReference>
<feature type="compositionally biased region" description="Polar residues" evidence="19">
    <location>
        <begin position="905"/>
        <end position="916"/>
    </location>
</feature>
<evidence type="ECO:0000256" key="16">
    <source>
        <dbReference type="ARBA" id="ARBA00042893"/>
    </source>
</evidence>
<evidence type="ECO:0000256" key="9">
    <source>
        <dbReference type="ARBA" id="ARBA00023018"/>
    </source>
</evidence>
<feature type="compositionally biased region" description="Polar residues" evidence="19">
    <location>
        <begin position="178"/>
        <end position="195"/>
    </location>
</feature>
<dbReference type="Pfam" id="PF21353">
    <property type="entry name" value="Per3-like_PAS-A"/>
    <property type="match status" value="1"/>
</dbReference>
<dbReference type="GO" id="GO:0016020">
    <property type="term" value="C:membrane"/>
    <property type="evidence" value="ECO:0007669"/>
    <property type="project" value="InterPro"/>
</dbReference>
<keyword evidence="11 20" id="KW-0472">Membrane</keyword>
<evidence type="ECO:0000259" key="21">
    <source>
        <dbReference type="PROSITE" id="PS50112"/>
    </source>
</evidence>
<evidence type="ECO:0000256" key="1">
    <source>
        <dbReference type="ARBA" id="ARBA00004123"/>
    </source>
</evidence>
<dbReference type="OrthoDB" id="7788983at2759"/>
<dbReference type="GO" id="GO:0012505">
    <property type="term" value="C:endomembrane system"/>
    <property type="evidence" value="ECO:0007669"/>
    <property type="project" value="UniProtKB-SubCell"/>
</dbReference>
<feature type="compositionally biased region" description="Polar residues" evidence="19">
    <location>
        <begin position="242"/>
        <end position="263"/>
    </location>
</feature>
<dbReference type="PRINTS" id="PR00219">
    <property type="entry name" value="SYNAPTOBREVN"/>
</dbReference>
<evidence type="ECO:0000256" key="12">
    <source>
        <dbReference type="ARBA" id="ARBA00023163"/>
    </source>
</evidence>
<dbReference type="Pfam" id="PF00957">
    <property type="entry name" value="Synaptobrevin"/>
    <property type="match status" value="1"/>
</dbReference>
<protein>
    <recommendedName>
        <fullName evidence="15">Period circadian protein homolog 2</fullName>
    </recommendedName>
    <alternativeName>
        <fullName evidence="16">Circadian clock protein PERIOD 2</fullName>
    </alternativeName>
</protein>
<evidence type="ECO:0000256" key="7">
    <source>
        <dbReference type="ARBA" id="ARBA00022989"/>
    </source>
</evidence>
<keyword evidence="10" id="KW-0090">Biological rhythms</keyword>
<dbReference type="InterPro" id="IPR048814">
    <property type="entry name" value="Per1-3_PAS-A"/>
</dbReference>
<dbReference type="GO" id="GO:0005737">
    <property type="term" value="C:cytoplasm"/>
    <property type="evidence" value="ECO:0007669"/>
    <property type="project" value="UniProtKB-SubCell"/>
</dbReference>
<dbReference type="Proteomes" id="UP000796761">
    <property type="component" value="Unassembled WGS sequence"/>
</dbReference>
<keyword evidence="12" id="KW-0804">Transcription</keyword>
<evidence type="ECO:0000256" key="17">
    <source>
        <dbReference type="ARBA" id="ARBA00046280"/>
    </source>
</evidence>
<feature type="compositionally biased region" description="Polar residues" evidence="19">
    <location>
        <begin position="1106"/>
        <end position="1115"/>
    </location>
</feature>
<evidence type="ECO:0000256" key="11">
    <source>
        <dbReference type="ARBA" id="ARBA00023136"/>
    </source>
</evidence>
<feature type="transmembrane region" description="Helical" evidence="20">
    <location>
        <begin position="91"/>
        <end position="109"/>
    </location>
</feature>
<keyword evidence="4" id="KW-0963">Cytoplasm</keyword>
<keyword evidence="8" id="KW-0805">Transcription regulation</keyword>
<feature type="region of interest" description="Disordered" evidence="19">
    <location>
        <begin position="1234"/>
        <end position="1307"/>
    </location>
</feature>
<feature type="compositionally biased region" description="Polar residues" evidence="19">
    <location>
        <begin position="1285"/>
        <end position="1299"/>
    </location>
</feature>
<evidence type="ECO:0000256" key="20">
    <source>
        <dbReference type="SAM" id="Phobius"/>
    </source>
</evidence>
<evidence type="ECO:0000313" key="23">
    <source>
        <dbReference type="EMBL" id="TRZ15961.1"/>
    </source>
</evidence>
<keyword evidence="24" id="KW-1185">Reference proteome</keyword>
<dbReference type="PANTHER" id="PTHR11269">
    <property type="entry name" value="PERIOD CIRCADIAN PROTEIN"/>
    <property type="match status" value="1"/>
</dbReference>
<feature type="compositionally biased region" description="Low complexity" evidence="19">
    <location>
        <begin position="1327"/>
        <end position="1343"/>
    </location>
</feature>
<feature type="compositionally biased region" description="Polar residues" evidence="19">
    <location>
        <begin position="1418"/>
        <end position="1436"/>
    </location>
</feature>
<dbReference type="SUPFAM" id="SSF58038">
    <property type="entry name" value="SNARE fusion complex"/>
    <property type="match status" value="1"/>
</dbReference>
<evidence type="ECO:0000259" key="22">
    <source>
        <dbReference type="PROSITE" id="PS50892"/>
    </source>
</evidence>
<dbReference type="InterPro" id="IPR001388">
    <property type="entry name" value="Synaptobrevin-like"/>
</dbReference>
<dbReference type="InterPro" id="IPR057310">
    <property type="entry name" value="PER1-3_bHLH"/>
</dbReference>
<feature type="compositionally biased region" description="Basic and acidic residues" evidence="19">
    <location>
        <begin position="294"/>
        <end position="303"/>
    </location>
</feature>
<dbReference type="SUPFAM" id="SSF55785">
    <property type="entry name" value="PYP-like sensor domain (PAS domain)"/>
    <property type="match status" value="1"/>
</dbReference>
<keyword evidence="13" id="KW-0539">Nucleus</keyword>
<dbReference type="CDD" id="cd15870">
    <property type="entry name" value="R-SNARE_VAMP2"/>
    <property type="match status" value="1"/>
</dbReference>
<evidence type="ECO:0000256" key="6">
    <source>
        <dbReference type="ARBA" id="ARBA00022737"/>
    </source>
</evidence>
<dbReference type="InterPro" id="IPR050760">
    <property type="entry name" value="Period_circadian_regulator"/>
</dbReference>
<dbReference type="PROSITE" id="PS50112">
    <property type="entry name" value="PAS"/>
    <property type="match status" value="1"/>
</dbReference>
<dbReference type="GO" id="GO:0016192">
    <property type="term" value="P:vesicle-mediated transport"/>
    <property type="evidence" value="ECO:0007669"/>
    <property type="project" value="InterPro"/>
</dbReference>
<feature type="region of interest" description="Disordered" evidence="19">
    <location>
        <begin position="768"/>
        <end position="803"/>
    </location>
</feature>
<keyword evidence="18" id="KW-0175">Coiled coil</keyword>
<feature type="compositionally biased region" description="Polar residues" evidence="19">
    <location>
        <begin position="784"/>
        <end position="796"/>
    </location>
</feature>
<evidence type="ECO:0000256" key="10">
    <source>
        <dbReference type="ARBA" id="ARBA00023108"/>
    </source>
</evidence>
<feature type="compositionally biased region" description="Low complexity" evidence="19">
    <location>
        <begin position="1391"/>
        <end position="1407"/>
    </location>
</feature>
<feature type="compositionally biased region" description="Polar residues" evidence="19">
    <location>
        <begin position="23"/>
        <end position="32"/>
    </location>
</feature>
<evidence type="ECO:0000256" key="19">
    <source>
        <dbReference type="SAM" id="MobiDB-lite"/>
    </source>
</evidence>
<dbReference type="GO" id="GO:0043153">
    <property type="term" value="P:entrainment of circadian clock by photoperiod"/>
    <property type="evidence" value="ECO:0007669"/>
    <property type="project" value="TreeGrafter"/>
</dbReference>
<dbReference type="Pfam" id="PF23170">
    <property type="entry name" value="bHLH_PER"/>
    <property type="match status" value="1"/>
</dbReference>
<gene>
    <name evidence="23" type="ORF">HGM15179_011160</name>
</gene>
<feature type="compositionally biased region" description="Low complexity" evidence="19">
    <location>
        <begin position="1"/>
        <end position="16"/>
    </location>
</feature>
<feature type="compositionally biased region" description="Low complexity" evidence="19">
    <location>
        <begin position="1254"/>
        <end position="1270"/>
    </location>
</feature>
<sequence>SVPASAQGPSSAAGTAGPPPATNVSSNKRLQQTQAQVDEVVDIMRMNVDKVLERDQKLSELDNRADALQAGASQFETSAAKLKRKYWWKNCKMMIILGVVCAVILIIIISPDLKPVSSVGDVCGCPTVLEEAALQRFAEMVPIARITQKSGRRTNKIIIVESIVSNILNNEFDPKSPASITKTNPIDTSSAQPDGSQEYIDDTLLFGKIMISTFIEPKVIRILKFSVSDECPTDSVKFWGFTSGTEEQSPEQQPGLSGNISPSFSLKEQLKMSDYSGIPSDHSRMIAEDSEIQAKPEHSHEVLQEDIEMSSGSSGNDSSGNDSSGNDTNENYSSGHDSHGHESDENGKDSAMLMESSDCHKSSSSNAFSLMIANSEHNQSSSGCSSEQSTKAKTQKELLKTLQELKAHLPSEKRVKGKSSVLTTLKYALKSIKQVKANEEYYQLLMINESQPAGLNVSSYTVEEVETITSEYIMKNADMFAVAVSLITGKILYISDQAASILRCKRGYFKNAKFVEFLAPQDVSVFYTSTTPYRLPSWNICNRAESSTQDCMEEKSFFCRISAGKERENEICYHPFRMTPYLIKVQDPEIAEDQLCCVLLAEKVHSGYEAPRIPPDKRIFTTTHTPTCLFQDVDERAVPLLGYLPQDLIGTPVLVHLHPNDRPLMLAIHKKILQYGGQPFDYSPIRFCTRNGDYITMDTSWSSFINPWSRKVSFIIGRHKVRTGPLNEDVFAAPNYTEDRILHPSVQEITEQIYRLLLQPVHNSGSSGYGSLGSNGSHEHLMSVASSSDSTGNNNEDAQKDKPGVCQYARKVKNKGQRIFTDSKAKLDYKKESFAEKQNTAAGQVKGVGGKDTAGTAAPKNVPAEELAWKEQPVYSYQQISCLDSVIRYLESCNVPGTAKRKCEPSTSGASLSSGVHEQKAADDSIQPLGDPAVLKASGKSSGPPVVGAHLTSLALPGKPESVVSLTSQCSYSSTIVHVGDKKTQPELEMIEDGPSGAEIIDGQLLAPPSSSAHINQEKEPFKKLGLTKEVLAVHTQKEEQSFLNKFKEIKRFNIFQSHCNYYLQDKPKGRPAERGGRGQRNATSGMDQPWKKSGKNRKSKRIKPQESSDSTTSGAKFPHRFPLQGLNATAWSPSETSQASYSAVSFPTVMPAYSLPVFPAAGTVPPAPETSLSGFNHLPDSGNTCPMQPSQFSAPFMTPVVALVLPNYVYPEMNNNLPQPLYPSQPNFPAHPAFSSQTVFPPQPPFATPSPFPQQAFFPAQPFQYNPPAETEKAPVAEPRNDPSRSCTPQSLGPQDQASPPLFQSRCSSPLNLLQLEETTKAAESGAPAGLHGALGEEGAIGNIRTSDNGSGKESLPAESPMDAQNSDELSVSSVLLDILLQDACSGTGSASSGSGVSAAAESLGSGSNGCGMSGSRTGSSETSHTSKYFGSIDSSENHHKTKMKTEMEESEHFIKYVLQDPIWLLMANTDDTVMMTYQIPSRDLETVLKEDKQKLKQMQKLQPKFTEEQKRELIEVHPWIQQGGLPKTVANSECIFCEDNIQSNFYTSYDEEIHEMDLTEMIEDSGENNLVSLNQVSEEQT</sequence>
<feature type="compositionally biased region" description="Basic and acidic residues" evidence="19">
    <location>
        <begin position="336"/>
        <end position="348"/>
    </location>
</feature>
<feature type="region of interest" description="Disordered" evidence="19">
    <location>
        <begin position="898"/>
        <end position="942"/>
    </location>
</feature>
<dbReference type="InterPro" id="IPR022728">
    <property type="entry name" value="Period_circadian-like_C"/>
</dbReference>
<evidence type="ECO:0000256" key="15">
    <source>
        <dbReference type="ARBA" id="ARBA00039684"/>
    </source>
</evidence>
<feature type="region of interest" description="Disordered" evidence="19">
    <location>
        <begin position="1"/>
        <end position="32"/>
    </location>
</feature>
<feature type="region of interest" description="Disordered" evidence="19">
    <location>
        <begin position="1391"/>
        <end position="1440"/>
    </location>
</feature>
<dbReference type="GO" id="GO:0045202">
    <property type="term" value="C:synapse"/>
    <property type="evidence" value="ECO:0007669"/>
    <property type="project" value="UniProtKB-SubCell"/>
</dbReference>
<dbReference type="CDD" id="cd00130">
    <property type="entry name" value="PAS"/>
    <property type="match status" value="1"/>
</dbReference>
<keyword evidence="9" id="KW-0770">Synapse</keyword>
<dbReference type="Gene3D" id="1.20.5.110">
    <property type="match status" value="1"/>
</dbReference>
<organism evidence="23 24">
    <name type="scientific">Zosterops borbonicus</name>
    <dbReference type="NCBI Taxonomy" id="364589"/>
    <lineage>
        <taxon>Eukaryota</taxon>
        <taxon>Metazoa</taxon>
        <taxon>Chordata</taxon>
        <taxon>Craniata</taxon>
        <taxon>Vertebrata</taxon>
        <taxon>Euteleostomi</taxon>
        <taxon>Archelosauria</taxon>
        <taxon>Archosauria</taxon>
        <taxon>Dinosauria</taxon>
        <taxon>Saurischia</taxon>
        <taxon>Theropoda</taxon>
        <taxon>Coelurosauria</taxon>
        <taxon>Aves</taxon>
        <taxon>Neognathae</taxon>
        <taxon>Neoaves</taxon>
        <taxon>Telluraves</taxon>
        <taxon>Australaves</taxon>
        <taxon>Passeriformes</taxon>
        <taxon>Sylvioidea</taxon>
        <taxon>Zosteropidae</taxon>
        <taxon>Zosterops</taxon>
    </lineage>
</organism>
<feature type="region of interest" description="Disordered" evidence="19">
    <location>
        <begin position="239"/>
        <end position="263"/>
    </location>
</feature>
<feature type="compositionally biased region" description="Basic residues" evidence="19">
    <location>
        <begin position="1093"/>
        <end position="1103"/>
    </location>
</feature>
<keyword evidence="7 20" id="KW-1133">Transmembrane helix</keyword>
<dbReference type="EMBL" id="SWJQ01000343">
    <property type="protein sequence ID" value="TRZ15961.1"/>
    <property type="molecule type" value="Genomic_DNA"/>
</dbReference>
<proteinExistence type="inferred from homology"/>
<keyword evidence="5 20" id="KW-0812">Transmembrane</keyword>
<comment type="similarity">
    <text evidence="3">Belongs to the synaptobrevin family.</text>
</comment>
<dbReference type="SMART" id="SM00091">
    <property type="entry name" value="PAS"/>
    <property type="match status" value="2"/>
</dbReference>
<evidence type="ECO:0000256" key="3">
    <source>
        <dbReference type="ARBA" id="ARBA00008025"/>
    </source>
</evidence>
<dbReference type="PROSITE" id="PS00417">
    <property type="entry name" value="SYNAPTOBREVIN"/>
    <property type="match status" value="1"/>
</dbReference>
<comment type="caution">
    <text evidence="23">The sequence shown here is derived from an EMBL/GenBank/DDBJ whole genome shotgun (WGS) entry which is preliminary data.</text>
</comment>
<dbReference type="InterPro" id="IPR042855">
    <property type="entry name" value="V_SNARE_CC"/>
</dbReference>
<keyword evidence="6" id="KW-0677">Repeat</keyword>
<evidence type="ECO:0000256" key="14">
    <source>
        <dbReference type="ARBA" id="ARBA00034103"/>
    </source>
</evidence>
<evidence type="ECO:0000256" key="2">
    <source>
        <dbReference type="ARBA" id="ARBA00004496"/>
    </source>
</evidence>
<dbReference type="FunFam" id="3.30.450.20:FF:000004">
    <property type="entry name" value="Period circadian protein homolog 3"/>
    <property type="match status" value="1"/>
</dbReference>
<accession>A0A8K1LJH3</accession>
<dbReference type="PROSITE" id="PS50892">
    <property type="entry name" value="V_SNARE"/>
    <property type="match status" value="1"/>
</dbReference>
<reference evidence="23" key="1">
    <citation type="submission" date="2019-04" db="EMBL/GenBank/DDBJ databases">
        <title>Genome assembly of Zosterops borbonicus 15179.</title>
        <authorList>
            <person name="Leroy T."/>
            <person name="Anselmetti Y."/>
            <person name="Tilak M.-K."/>
            <person name="Nabholz B."/>
        </authorList>
    </citation>
    <scope>NUCLEOTIDE SEQUENCE</scope>
    <source>
        <strain evidence="23">HGM_15179</strain>
        <tissue evidence="23">Muscle</tissue>
    </source>
</reference>
<dbReference type="InterPro" id="IPR035965">
    <property type="entry name" value="PAS-like_dom_sf"/>
</dbReference>
<feature type="compositionally biased region" description="Basic and acidic residues" evidence="19">
    <location>
        <begin position="1066"/>
        <end position="1077"/>
    </location>
</feature>
<feature type="domain" description="PAS" evidence="21">
    <location>
        <begin position="633"/>
        <end position="676"/>
    </location>
</feature>
<feature type="region of interest" description="Disordered" evidence="19">
    <location>
        <begin position="1066"/>
        <end position="1120"/>
    </location>
</feature>
<dbReference type="FunFam" id="1.20.5.110:FF:000013">
    <property type="entry name" value="Vesicle-associated membrane protein 2"/>
    <property type="match status" value="1"/>
</dbReference>
<name>A0A8K1LJH3_9PASS</name>
<feature type="domain" description="V-SNARE coiled-coil homology" evidence="22">
    <location>
        <begin position="29"/>
        <end position="89"/>
    </location>
</feature>
<evidence type="ECO:0000256" key="13">
    <source>
        <dbReference type="ARBA" id="ARBA00023242"/>
    </source>
</evidence>
<dbReference type="InterPro" id="IPR013655">
    <property type="entry name" value="PAS_fold_3"/>
</dbReference>
<comment type="subcellular location">
    <subcellularLocation>
        <location evidence="2">Cytoplasm</location>
    </subcellularLocation>
    <subcellularLocation>
        <location evidence="17">Endomembrane system</location>
        <topology evidence="17">Single-pass type IV membrane protein</topology>
    </subcellularLocation>
    <subcellularLocation>
        <location evidence="1">Nucleus</location>
    </subcellularLocation>
    <subcellularLocation>
        <location evidence="14">Synapse</location>
    </subcellularLocation>
</comment>
<evidence type="ECO:0000256" key="8">
    <source>
        <dbReference type="ARBA" id="ARBA00023015"/>
    </source>
</evidence>
<evidence type="ECO:0000313" key="24">
    <source>
        <dbReference type="Proteomes" id="UP000796761"/>
    </source>
</evidence>
<feature type="compositionally biased region" description="Low complexity" evidence="19">
    <location>
        <begin position="310"/>
        <end position="327"/>
    </location>
</feature>
<dbReference type="Pfam" id="PF08447">
    <property type="entry name" value="PAS_3"/>
    <property type="match status" value="1"/>
</dbReference>
<dbReference type="Pfam" id="PF12114">
    <property type="entry name" value="Period_C"/>
    <property type="match status" value="1"/>
</dbReference>
<dbReference type="GO" id="GO:0000976">
    <property type="term" value="F:transcription cis-regulatory region binding"/>
    <property type="evidence" value="ECO:0007669"/>
    <property type="project" value="TreeGrafter"/>
</dbReference>
<dbReference type="GO" id="GO:0005634">
    <property type="term" value="C:nucleus"/>
    <property type="evidence" value="ECO:0007669"/>
    <property type="project" value="UniProtKB-SubCell"/>
</dbReference>
<evidence type="ECO:0000256" key="18">
    <source>
        <dbReference type="PROSITE-ProRule" id="PRU00290"/>
    </source>
</evidence>
<evidence type="ECO:0000256" key="4">
    <source>
        <dbReference type="ARBA" id="ARBA00022490"/>
    </source>
</evidence>
<dbReference type="GO" id="GO:0000122">
    <property type="term" value="P:negative regulation of transcription by RNA polymerase II"/>
    <property type="evidence" value="ECO:0007669"/>
    <property type="project" value="TreeGrafter"/>
</dbReference>
<dbReference type="PANTHER" id="PTHR11269:SF9">
    <property type="entry name" value="PERIOD CIRCADIAN PROTEIN HOMOLOG 2"/>
    <property type="match status" value="1"/>
</dbReference>
<dbReference type="InterPro" id="IPR000014">
    <property type="entry name" value="PAS"/>
</dbReference>
<dbReference type="FunFam" id="3.30.450.20:FF:000013">
    <property type="entry name" value="Period circadian protein homolog 2"/>
    <property type="match status" value="1"/>
</dbReference>
<feature type="region of interest" description="Disordered" evidence="19">
    <location>
        <begin position="1321"/>
        <end position="1370"/>
    </location>
</feature>
<feature type="non-terminal residue" evidence="23">
    <location>
        <position position="1583"/>
    </location>
</feature>